<keyword evidence="5" id="KW-0805">Transcription regulation</keyword>
<evidence type="ECO:0000256" key="1">
    <source>
        <dbReference type="ARBA" id="ARBA00004162"/>
    </source>
</evidence>
<dbReference type="AlphaFoldDB" id="H0R468"/>
<keyword evidence="6 10" id="KW-0472">Membrane</keyword>
<evidence type="ECO:0000256" key="3">
    <source>
        <dbReference type="ARBA" id="ARBA00022692"/>
    </source>
</evidence>
<evidence type="ECO:0000256" key="4">
    <source>
        <dbReference type="ARBA" id="ARBA00022989"/>
    </source>
</evidence>
<gene>
    <name evidence="13" type="primary">rskA</name>
    <name evidence="13" type="ORF">GOEFS_096_00460</name>
</gene>
<dbReference type="InterPro" id="IPR053877">
    <property type="entry name" value="RskA_N"/>
</dbReference>
<feature type="domain" description="Anti-sigma K factor RskA C-terminal" evidence="11">
    <location>
        <begin position="109"/>
        <end position="245"/>
    </location>
</feature>
<dbReference type="InterPro" id="IPR018764">
    <property type="entry name" value="RskA_C"/>
</dbReference>
<evidence type="ECO:0000259" key="12">
    <source>
        <dbReference type="Pfam" id="PF22618"/>
    </source>
</evidence>
<evidence type="ECO:0000256" key="5">
    <source>
        <dbReference type="ARBA" id="ARBA00023015"/>
    </source>
</evidence>
<dbReference type="PANTHER" id="PTHR37461:SF1">
    <property type="entry name" value="ANTI-SIGMA-K FACTOR RSKA"/>
    <property type="match status" value="1"/>
</dbReference>
<evidence type="ECO:0000256" key="8">
    <source>
        <dbReference type="ARBA" id="ARBA00029829"/>
    </source>
</evidence>
<dbReference type="Gene3D" id="1.10.10.1320">
    <property type="entry name" value="Anti-sigma factor, zinc-finger domain"/>
    <property type="match status" value="1"/>
</dbReference>
<evidence type="ECO:0000259" key="11">
    <source>
        <dbReference type="Pfam" id="PF10099"/>
    </source>
</evidence>
<dbReference type="eggNOG" id="COG5343">
    <property type="taxonomic scope" value="Bacteria"/>
</dbReference>
<keyword evidence="3 10" id="KW-0812">Transmembrane</keyword>
<dbReference type="OrthoDB" id="153510at2"/>
<evidence type="ECO:0000256" key="7">
    <source>
        <dbReference type="ARBA" id="ARBA00023163"/>
    </source>
</evidence>
<dbReference type="EMBL" id="BAEH01000096">
    <property type="protein sequence ID" value="GAB19869.1"/>
    <property type="molecule type" value="Genomic_DNA"/>
</dbReference>
<dbReference type="STRING" id="1077974.GOEFS_096_00460"/>
<accession>H0R468</accession>
<dbReference type="Proteomes" id="UP000035034">
    <property type="component" value="Unassembled WGS sequence"/>
</dbReference>
<reference evidence="13 14" key="1">
    <citation type="submission" date="2011-12" db="EMBL/GenBank/DDBJ databases">
        <title>Whole genome shotgun sequence of Gordonia effusa NBRC 100432.</title>
        <authorList>
            <person name="Yoshida I."/>
            <person name="Takarada H."/>
            <person name="Hosoyama A."/>
            <person name="Tsuchikane K."/>
            <person name="Katsumata H."/>
            <person name="Yamazaki S."/>
            <person name="Fujita N."/>
        </authorList>
    </citation>
    <scope>NUCLEOTIDE SEQUENCE [LARGE SCALE GENOMIC DNA]</scope>
    <source>
        <strain evidence="13 14">NBRC 100432</strain>
    </source>
</reference>
<protein>
    <recommendedName>
        <fullName evidence="9">Regulator of SigK</fullName>
    </recommendedName>
    <alternativeName>
        <fullName evidence="8">Sigma-K anti-sigma factor RskA</fullName>
    </alternativeName>
</protein>
<keyword evidence="4 10" id="KW-1133">Transmembrane helix</keyword>
<dbReference type="InterPro" id="IPR051474">
    <property type="entry name" value="Anti-sigma-K/W_factor"/>
</dbReference>
<evidence type="ECO:0000313" key="13">
    <source>
        <dbReference type="EMBL" id="GAB19869.1"/>
    </source>
</evidence>
<dbReference type="PANTHER" id="PTHR37461">
    <property type="entry name" value="ANTI-SIGMA-K FACTOR RSKA"/>
    <property type="match status" value="1"/>
</dbReference>
<evidence type="ECO:0000313" key="14">
    <source>
        <dbReference type="Proteomes" id="UP000035034"/>
    </source>
</evidence>
<evidence type="ECO:0000256" key="2">
    <source>
        <dbReference type="ARBA" id="ARBA00022475"/>
    </source>
</evidence>
<evidence type="ECO:0000256" key="6">
    <source>
        <dbReference type="ARBA" id="ARBA00023136"/>
    </source>
</evidence>
<sequence length="252" mass="26521">MSDENWLDDHVELYAIDSLPSDERARAQEELANLPAARREAYNAQIVETQETMADYASRFAVAAPDDVRERVLADYAERLRSRQSEESGSASVTPIGSARRRQRLVALVAAAAVVIAAAIGAGVFIGRATAPSTQTVQADAVASVLSASDATLARGQLNDERGTLIVVTSQEQNQAVAVIRGTTNPVPTDRSLQLWLVGKSASPVSAGIVNSGSAPPLLIDQLDNTTTLAVTLEPRGGSPAPSTPLLTQVPL</sequence>
<evidence type="ECO:0000256" key="9">
    <source>
        <dbReference type="ARBA" id="ARBA00030803"/>
    </source>
</evidence>
<keyword evidence="2" id="KW-1003">Cell membrane</keyword>
<keyword evidence="7" id="KW-0804">Transcription</keyword>
<feature type="transmembrane region" description="Helical" evidence="10">
    <location>
        <begin position="105"/>
        <end position="126"/>
    </location>
</feature>
<feature type="domain" description="Anti-sigma-K factor RskA N-terminal" evidence="12">
    <location>
        <begin position="12"/>
        <end position="54"/>
    </location>
</feature>
<keyword evidence="14" id="KW-1185">Reference proteome</keyword>
<name>H0R468_9ACTN</name>
<dbReference type="RefSeq" id="WP_007319204.1">
    <property type="nucleotide sequence ID" value="NZ_BAEH01000096.1"/>
</dbReference>
<dbReference type="GO" id="GO:0005886">
    <property type="term" value="C:plasma membrane"/>
    <property type="evidence" value="ECO:0007669"/>
    <property type="project" value="UniProtKB-SubCell"/>
</dbReference>
<evidence type="ECO:0000256" key="10">
    <source>
        <dbReference type="SAM" id="Phobius"/>
    </source>
</evidence>
<comment type="caution">
    <text evidence="13">The sequence shown here is derived from an EMBL/GenBank/DDBJ whole genome shotgun (WGS) entry which is preliminary data.</text>
</comment>
<comment type="subcellular location">
    <subcellularLocation>
        <location evidence="1">Cell membrane</location>
        <topology evidence="1">Single-pass membrane protein</topology>
    </subcellularLocation>
</comment>
<dbReference type="GO" id="GO:0006417">
    <property type="term" value="P:regulation of translation"/>
    <property type="evidence" value="ECO:0007669"/>
    <property type="project" value="TreeGrafter"/>
</dbReference>
<dbReference type="Pfam" id="PF22618">
    <property type="entry name" value="RskA_N"/>
    <property type="match status" value="1"/>
</dbReference>
<dbReference type="InterPro" id="IPR041916">
    <property type="entry name" value="Anti_sigma_zinc_sf"/>
</dbReference>
<dbReference type="Pfam" id="PF10099">
    <property type="entry name" value="RskA_C"/>
    <property type="match status" value="1"/>
</dbReference>
<organism evidence="13 14">
    <name type="scientific">Gordonia effusa NBRC 100432</name>
    <dbReference type="NCBI Taxonomy" id="1077974"/>
    <lineage>
        <taxon>Bacteria</taxon>
        <taxon>Bacillati</taxon>
        <taxon>Actinomycetota</taxon>
        <taxon>Actinomycetes</taxon>
        <taxon>Mycobacteriales</taxon>
        <taxon>Gordoniaceae</taxon>
        <taxon>Gordonia</taxon>
    </lineage>
</organism>
<dbReference type="GO" id="GO:0016989">
    <property type="term" value="F:sigma factor antagonist activity"/>
    <property type="evidence" value="ECO:0007669"/>
    <property type="project" value="TreeGrafter"/>
</dbReference>
<proteinExistence type="predicted"/>